<dbReference type="AlphaFoldDB" id="A0A9E4ZEW1"/>
<comment type="caution">
    <text evidence="1">The sequence shown here is derived from an EMBL/GenBank/DDBJ whole genome shotgun (WGS) entry which is preliminary data.</text>
</comment>
<dbReference type="Proteomes" id="UP001056766">
    <property type="component" value="Unassembled WGS sequence"/>
</dbReference>
<proteinExistence type="predicted"/>
<protein>
    <submittedName>
        <fullName evidence="1">Uncharacterized protein</fullName>
    </submittedName>
</protein>
<evidence type="ECO:0000313" key="2">
    <source>
        <dbReference type="Proteomes" id="UP001056766"/>
    </source>
</evidence>
<dbReference type="RefSeq" id="WP_250867954.1">
    <property type="nucleotide sequence ID" value="NZ_JAGSOI010000019.1"/>
</dbReference>
<gene>
    <name evidence="1" type="ORF">KDK67_06230</name>
</gene>
<accession>A0A9E4ZEW1</accession>
<reference evidence="1" key="1">
    <citation type="journal article" date="2021" name="mSystems">
        <title>Bacteria and Archaea Synergistically Convert Glycine Betaine to Biogenic Methane in the Formosa Cold Seep of the South China Sea.</title>
        <authorList>
            <person name="Li L."/>
            <person name="Zhang W."/>
            <person name="Zhang S."/>
            <person name="Song L."/>
            <person name="Sun Q."/>
            <person name="Zhang H."/>
            <person name="Xiang H."/>
            <person name="Dong X."/>
        </authorList>
    </citation>
    <scope>NUCLEOTIDE SEQUENCE</scope>
    <source>
        <strain evidence="1">LLY</strain>
    </source>
</reference>
<evidence type="ECO:0000313" key="1">
    <source>
        <dbReference type="EMBL" id="MCM1986598.1"/>
    </source>
</evidence>
<reference evidence="1" key="2">
    <citation type="submission" date="2021-04" db="EMBL/GenBank/DDBJ databases">
        <authorList>
            <person name="Dong X."/>
        </authorList>
    </citation>
    <scope>NUCLEOTIDE SEQUENCE</scope>
    <source>
        <strain evidence="1">LLY</strain>
    </source>
</reference>
<name>A0A9E4ZEW1_9EURY</name>
<dbReference type="EMBL" id="JAGSOI010000019">
    <property type="protein sequence ID" value="MCM1986598.1"/>
    <property type="molecule type" value="Genomic_DNA"/>
</dbReference>
<organism evidence="1 2">
    <name type="scientific">Methanococcoides seepicolus</name>
    <dbReference type="NCBI Taxonomy" id="2828780"/>
    <lineage>
        <taxon>Archaea</taxon>
        <taxon>Methanobacteriati</taxon>
        <taxon>Methanobacteriota</taxon>
        <taxon>Stenosarchaea group</taxon>
        <taxon>Methanomicrobia</taxon>
        <taxon>Methanosarcinales</taxon>
        <taxon>Methanosarcinaceae</taxon>
        <taxon>Methanococcoides</taxon>
    </lineage>
</organism>
<keyword evidence="2" id="KW-1185">Reference proteome</keyword>
<sequence>MKLQNYDKELIVEIMAASYFAQQGWKWINLKRDAGKLYKIYDELVDQYNAYPYMSKDWYVENSASKSIHMCSKWEELKTLVDFLKAHSDDLDFLVNNNSKKMFCIKTTDGDITDSQRRAIAEARDLRCNVFVFKAEVPDEMDFEILQVGGGY</sequence>